<dbReference type="AlphaFoldDB" id="A0A7X0B1M5"/>
<comment type="caution">
    <text evidence="2">The sequence shown here is derived from an EMBL/GenBank/DDBJ whole genome shotgun (WGS) entry which is preliminary data.</text>
</comment>
<evidence type="ECO:0000313" key="3">
    <source>
        <dbReference type="Proteomes" id="UP000539175"/>
    </source>
</evidence>
<gene>
    <name evidence="2" type="ORF">FHS74_004687</name>
</gene>
<organism evidence="2 3">
    <name type="scientific">Nitrospirillum iridis</name>
    <dbReference type="NCBI Taxonomy" id="765888"/>
    <lineage>
        <taxon>Bacteria</taxon>
        <taxon>Pseudomonadati</taxon>
        <taxon>Pseudomonadota</taxon>
        <taxon>Alphaproteobacteria</taxon>
        <taxon>Rhodospirillales</taxon>
        <taxon>Azospirillaceae</taxon>
        <taxon>Nitrospirillum</taxon>
    </lineage>
</organism>
<name>A0A7X0B1M5_9PROT</name>
<feature type="compositionally biased region" description="Polar residues" evidence="1">
    <location>
        <begin position="53"/>
        <end position="67"/>
    </location>
</feature>
<accession>A0A7X0B1M5</accession>
<reference evidence="2 3" key="1">
    <citation type="submission" date="2020-08" db="EMBL/GenBank/DDBJ databases">
        <title>Genomic Encyclopedia of Type Strains, Phase IV (KMG-IV): sequencing the most valuable type-strain genomes for metagenomic binning, comparative biology and taxonomic classification.</title>
        <authorList>
            <person name="Goeker M."/>
        </authorList>
    </citation>
    <scope>NUCLEOTIDE SEQUENCE [LARGE SCALE GENOMIC DNA]</scope>
    <source>
        <strain evidence="2 3">DSM 22198</strain>
    </source>
</reference>
<keyword evidence="3" id="KW-1185">Reference proteome</keyword>
<feature type="region of interest" description="Disordered" evidence="1">
    <location>
        <begin position="29"/>
        <end position="73"/>
    </location>
</feature>
<dbReference type="RefSeq" id="WP_184806003.1">
    <property type="nucleotide sequence ID" value="NZ_JACIIZ010000015.1"/>
</dbReference>
<dbReference type="Proteomes" id="UP000539175">
    <property type="component" value="Unassembled WGS sequence"/>
</dbReference>
<proteinExistence type="predicted"/>
<dbReference type="EMBL" id="JACIIZ010000015">
    <property type="protein sequence ID" value="MBB6254104.1"/>
    <property type="molecule type" value="Genomic_DNA"/>
</dbReference>
<evidence type="ECO:0000313" key="2">
    <source>
        <dbReference type="EMBL" id="MBB6254104.1"/>
    </source>
</evidence>
<protein>
    <submittedName>
        <fullName evidence="2">Uncharacterized protein</fullName>
    </submittedName>
</protein>
<sequence length="101" mass="10715">MYEVDPRHNPAAALEAITKACRVGTNYPTATALGKGQGVPVGATGPERLAKGQTASSDSQTSGNDLSEMTRERDDALAKCRELTAALRRATACIRKLEAKR</sequence>
<evidence type="ECO:0000256" key="1">
    <source>
        <dbReference type="SAM" id="MobiDB-lite"/>
    </source>
</evidence>